<dbReference type="Pfam" id="PF09669">
    <property type="entry name" value="Phage_pRha"/>
    <property type="match status" value="1"/>
</dbReference>
<protein>
    <submittedName>
        <fullName evidence="2">Transcriptional regulator</fullName>
    </submittedName>
</protein>
<dbReference type="EMBL" id="VANU01000001">
    <property type="protein sequence ID" value="TLP41057.1"/>
    <property type="molecule type" value="Genomic_DNA"/>
</dbReference>
<sequence>MSLNLQSDLFSQEIVTEKNGELLVSSLVIAENVQNSHETVMRLIKENITELREFGTVEFTDLKSENSNGGRPIKITHLNENQSMLIMSFMRNNEIVKRFKVNLVKAFSLMKQKLSQSNFNIPQTFSEALLLASKQAEQIELQEKLLLEQKPKVEFFEAVTNSKTAFDMAKVAKVLDKNIGRNKLFEFLREKKVLQKDNIPFQTFIDRGYFRVIESKYTKPDGSTNISLKTLVYQKGVNYINKLLEREGE</sequence>
<evidence type="ECO:0000259" key="1">
    <source>
        <dbReference type="Pfam" id="PF03374"/>
    </source>
</evidence>
<feature type="domain" description="Antirepressor protein C-terminal" evidence="1">
    <location>
        <begin position="145"/>
        <end position="245"/>
    </location>
</feature>
<evidence type="ECO:0000313" key="3">
    <source>
        <dbReference type="Proteomes" id="UP000308901"/>
    </source>
</evidence>
<dbReference type="GO" id="GO:0003677">
    <property type="term" value="F:DNA binding"/>
    <property type="evidence" value="ECO:0007669"/>
    <property type="project" value="InterPro"/>
</dbReference>
<keyword evidence="3" id="KW-1185">Reference proteome</keyword>
<name>A0A5R8Y4J7_9BACT</name>
<proteinExistence type="predicted"/>
<dbReference type="Proteomes" id="UP000308901">
    <property type="component" value="Unassembled WGS sequence"/>
</dbReference>
<dbReference type="AlphaFoldDB" id="A0A5R8Y4J7"/>
<accession>A0A5R8Y4J7</accession>
<organism evidence="2 3">
    <name type="scientific">Arcobacter arenosus</name>
    <dbReference type="NCBI Taxonomy" id="2576037"/>
    <lineage>
        <taxon>Bacteria</taxon>
        <taxon>Pseudomonadati</taxon>
        <taxon>Campylobacterota</taxon>
        <taxon>Epsilonproteobacteria</taxon>
        <taxon>Campylobacterales</taxon>
        <taxon>Arcobacteraceae</taxon>
        <taxon>Arcobacter</taxon>
    </lineage>
</organism>
<comment type="caution">
    <text evidence="2">The sequence shown here is derived from an EMBL/GenBank/DDBJ whole genome shotgun (WGS) entry which is preliminary data.</text>
</comment>
<dbReference type="OrthoDB" id="9808959at2"/>
<dbReference type="RefSeq" id="WP_138151459.1">
    <property type="nucleotide sequence ID" value="NZ_VANU01000001.1"/>
</dbReference>
<dbReference type="InterPro" id="IPR005039">
    <property type="entry name" value="Ant_C"/>
</dbReference>
<dbReference type="InterPro" id="IPR014054">
    <property type="entry name" value="Phage_regulatory_Rha"/>
</dbReference>
<dbReference type="Pfam" id="PF03374">
    <property type="entry name" value="ANT"/>
    <property type="match status" value="1"/>
</dbReference>
<reference evidence="2 3" key="1">
    <citation type="submission" date="2019-05" db="EMBL/GenBank/DDBJ databases">
        <title>Arcobacter sp. nov., isolated from sea sediment.</title>
        <authorList>
            <person name="Kim W."/>
        </authorList>
    </citation>
    <scope>NUCLEOTIDE SEQUENCE [LARGE SCALE GENOMIC DNA]</scope>
    <source>
        <strain evidence="2 3">CAU 1517</strain>
    </source>
</reference>
<evidence type="ECO:0000313" key="2">
    <source>
        <dbReference type="EMBL" id="TLP41057.1"/>
    </source>
</evidence>
<gene>
    <name evidence="2" type="ORF">FDK22_03285</name>
</gene>